<proteinExistence type="predicted"/>
<sequence length="205" mass="22648">MSEGRRPGRRFLSRSFPGPLLRSSSLVVRDRRDGVRSLSAVEETPPASAGAPNKIQDVSEKKQTEKRQNERKDDRSADHVLLLSKNRTRNRCSRASWVICSPSFSTSSGGTGIGTPRWNTPSLGILGSMIWKRRSHTFRHRLAEAARSVPLCGVVSHQSRVGGVASALGPHQVQSYERRTGVKTAPGSPTPRPPDPRRRHAFLRV</sequence>
<name>A0A4Z2G3V8_9TELE</name>
<feature type="compositionally biased region" description="Basic and acidic residues" evidence="1">
    <location>
        <begin position="57"/>
        <end position="77"/>
    </location>
</feature>
<protein>
    <submittedName>
        <fullName evidence="2">Uncharacterized protein</fullName>
    </submittedName>
</protein>
<dbReference type="EMBL" id="SRLO01000704">
    <property type="protein sequence ID" value="TNN48256.1"/>
    <property type="molecule type" value="Genomic_DNA"/>
</dbReference>
<comment type="caution">
    <text evidence="2">The sequence shown here is derived from an EMBL/GenBank/DDBJ whole genome shotgun (WGS) entry which is preliminary data.</text>
</comment>
<feature type="region of interest" description="Disordered" evidence="1">
    <location>
        <begin position="166"/>
        <end position="198"/>
    </location>
</feature>
<evidence type="ECO:0000313" key="3">
    <source>
        <dbReference type="Proteomes" id="UP000314294"/>
    </source>
</evidence>
<dbReference type="Proteomes" id="UP000314294">
    <property type="component" value="Unassembled WGS sequence"/>
</dbReference>
<dbReference type="AlphaFoldDB" id="A0A4Z2G3V8"/>
<evidence type="ECO:0000313" key="2">
    <source>
        <dbReference type="EMBL" id="TNN48256.1"/>
    </source>
</evidence>
<organism evidence="2 3">
    <name type="scientific">Liparis tanakae</name>
    <name type="common">Tanaka's snailfish</name>
    <dbReference type="NCBI Taxonomy" id="230148"/>
    <lineage>
        <taxon>Eukaryota</taxon>
        <taxon>Metazoa</taxon>
        <taxon>Chordata</taxon>
        <taxon>Craniata</taxon>
        <taxon>Vertebrata</taxon>
        <taxon>Euteleostomi</taxon>
        <taxon>Actinopterygii</taxon>
        <taxon>Neopterygii</taxon>
        <taxon>Teleostei</taxon>
        <taxon>Neoteleostei</taxon>
        <taxon>Acanthomorphata</taxon>
        <taxon>Eupercaria</taxon>
        <taxon>Perciformes</taxon>
        <taxon>Cottioidei</taxon>
        <taxon>Cottales</taxon>
        <taxon>Liparidae</taxon>
        <taxon>Liparis</taxon>
    </lineage>
</organism>
<keyword evidence="3" id="KW-1185">Reference proteome</keyword>
<gene>
    <name evidence="2" type="ORF">EYF80_041526</name>
</gene>
<feature type="region of interest" description="Disordered" evidence="1">
    <location>
        <begin position="32"/>
        <end position="77"/>
    </location>
</feature>
<evidence type="ECO:0000256" key="1">
    <source>
        <dbReference type="SAM" id="MobiDB-lite"/>
    </source>
</evidence>
<accession>A0A4Z2G3V8</accession>
<reference evidence="2 3" key="1">
    <citation type="submission" date="2019-03" db="EMBL/GenBank/DDBJ databases">
        <title>First draft genome of Liparis tanakae, snailfish: a comprehensive survey of snailfish specific genes.</title>
        <authorList>
            <person name="Kim W."/>
            <person name="Song I."/>
            <person name="Jeong J.-H."/>
            <person name="Kim D."/>
            <person name="Kim S."/>
            <person name="Ryu S."/>
            <person name="Song J.Y."/>
            <person name="Lee S.K."/>
        </authorList>
    </citation>
    <scope>NUCLEOTIDE SEQUENCE [LARGE SCALE GENOMIC DNA]</scope>
    <source>
        <tissue evidence="2">Muscle</tissue>
    </source>
</reference>